<evidence type="ECO:0000313" key="2">
    <source>
        <dbReference type="EMBL" id="MFC1405765.1"/>
    </source>
</evidence>
<evidence type="ECO:0000256" key="1">
    <source>
        <dbReference type="SAM" id="Phobius"/>
    </source>
</evidence>
<proteinExistence type="predicted"/>
<keyword evidence="1" id="KW-0472">Membrane</keyword>
<feature type="transmembrane region" description="Helical" evidence="1">
    <location>
        <begin position="58"/>
        <end position="79"/>
    </location>
</feature>
<organism evidence="2 3">
    <name type="scientific">Streptacidiphilus cavernicola</name>
    <dbReference type="NCBI Taxonomy" id="3342716"/>
    <lineage>
        <taxon>Bacteria</taxon>
        <taxon>Bacillati</taxon>
        <taxon>Actinomycetota</taxon>
        <taxon>Actinomycetes</taxon>
        <taxon>Kitasatosporales</taxon>
        <taxon>Streptomycetaceae</taxon>
        <taxon>Streptacidiphilus</taxon>
    </lineage>
</organism>
<comment type="caution">
    <text evidence="2">The sequence shown here is derived from an EMBL/GenBank/DDBJ whole genome shotgun (WGS) entry which is preliminary data.</text>
</comment>
<keyword evidence="1" id="KW-1133">Transmembrane helix</keyword>
<evidence type="ECO:0000313" key="3">
    <source>
        <dbReference type="Proteomes" id="UP001592528"/>
    </source>
</evidence>
<protein>
    <submittedName>
        <fullName evidence="2">Uncharacterized protein</fullName>
    </submittedName>
</protein>
<sequence>MTDDSTVALAGLMAVIAVPTVLLVICGRYERSERRAEDRERAAQGLAPRRYLMAPWRLGLVWGFVFVVTVNAMVLIPILVSPLHTPPTPNIGAMEIVATIVLLAAVSHILLQRHRVAREGQRAAASDRRDVGLA</sequence>
<dbReference type="RefSeq" id="WP_157624076.1">
    <property type="nucleotide sequence ID" value="NZ_JBHEZZ010000023.1"/>
</dbReference>
<dbReference type="EMBL" id="JBHEZZ010000023">
    <property type="protein sequence ID" value="MFC1405765.1"/>
    <property type="molecule type" value="Genomic_DNA"/>
</dbReference>
<accession>A0ABV6UWB0</accession>
<feature type="transmembrane region" description="Helical" evidence="1">
    <location>
        <begin position="6"/>
        <end position="26"/>
    </location>
</feature>
<reference evidence="2 3" key="1">
    <citation type="submission" date="2024-09" db="EMBL/GenBank/DDBJ databases">
        <authorList>
            <person name="Lee S.D."/>
        </authorList>
    </citation>
    <scope>NUCLEOTIDE SEQUENCE [LARGE SCALE GENOMIC DNA]</scope>
    <source>
        <strain evidence="2 3">N1-5</strain>
    </source>
</reference>
<dbReference type="Proteomes" id="UP001592528">
    <property type="component" value="Unassembled WGS sequence"/>
</dbReference>
<name>A0ABV6UWB0_9ACTN</name>
<feature type="transmembrane region" description="Helical" evidence="1">
    <location>
        <begin position="91"/>
        <end position="111"/>
    </location>
</feature>
<keyword evidence="3" id="KW-1185">Reference proteome</keyword>
<gene>
    <name evidence="2" type="ORF">ACEZDJ_31195</name>
</gene>
<keyword evidence="1" id="KW-0812">Transmembrane</keyword>